<name>A0ABN2U7D5_9MICC</name>
<evidence type="ECO:0000313" key="2">
    <source>
        <dbReference type="EMBL" id="GAA2031299.1"/>
    </source>
</evidence>
<keyword evidence="1" id="KW-0812">Transmembrane</keyword>
<feature type="transmembrane region" description="Helical" evidence="1">
    <location>
        <begin position="250"/>
        <end position="271"/>
    </location>
</feature>
<evidence type="ECO:0008006" key="4">
    <source>
        <dbReference type="Google" id="ProtNLM"/>
    </source>
</evidence>
<reference evidence="2 3" key="1">
    <citation type="journal article" date="2019" name="Int. J. Syst. Evol. Microbiol.">
        <title>The Global Catalogue of Microorganisms (GCM) 10K type strain sequencing project: providing services to taxonomists for standard genome sequencing and annotation.</title>
        <authorList>
            <consortium name="The Broad Institute Genomics Platform"/>
            <consortium name="The Broad Institute Genome Sequencing Center for Infectious Disease"/>
            <person name="Wu L."/>
            <person name="Ma J."/>
        </authorList>
    </citation>
    <scope>NUCLEOTIDE SEQUENCE [LARGE SCALE GENOMIC DNA]</scope>
    <source>
        <strain evidence="2 3">JCM 13595</strain>
    </source>
</reference>
<protein>
    <recommendedName>
        <fullName evidence="4">TraD/TraG TraM recognition site domain-containing protein</fullName>
    </recommendedName>
</protein>
<feature type="transmembrane region" description="Helical" evidence="1">
    <location>
        <begin position="219"/>
        <end position="238"/>
    </location>
</feature>
<evidence type="ECO:0000313" key="3">
    <source>
        <dbReference type="Proteomes" id="UP001501461"/>
    </source>
</evidence>
<comment type="caution">
    <text evidence="2">The sequence shown here is derived from an EMBL/GenBank/DDBJ whole genome shotgun (WGS) entry which is preliminary data.</text>
</comment>
<keyword evidence="3" id="KW-1185">Reference proteome</keyword>
<keyword evidence="1" id="KW-0472">Membrane</keyword>
<dbReference type="Proteomes" id="UP001501461">
    <property type="component" value="Unassembled WGS sequence"/>
</dbReference>
<dbReference type="Gene3D" id="3.40.50.300">
    <property type="entry name" value="P-loop containing nucleotide triphosphate hydrolases"/>
    <property type="match status" value="2"/>
</dbReference>
<sequence length="810" mass="89441">MTPGHSLGMNQAAFYTFQRATGVRPNPQEFATRANAAINGAASSGPTSLIMHRTAGAYTTYFAVSDSAAKSKKGLELAQAYGARAKEVDELPEDVINAPHIVKLVFRSAEHGIDTQYGADPAEMARGLSQAMPDDSWVGFSVRRVKRFEAKRNRKYVDHRMGANLRHLSKTKAAVVFSVYVGAQSRSEAISLARDVPEMMTGFDVATRAVSVTHINKRAAGYFGTGVAAGALTMVANATFGNLPEPLLRIGWIITGALLLVGALGLIFGAPKRKMYSHLRRGFLPEPKRSPSVVRSPRKERTKWVRDSDGDQREKVYKEFSGDYPLRKDAFLFEPTVFAPAGNPHGSTLAGAITASDREVTPELAQANGPIIGKTVHGAPVPIPASSLRFSTMIFGEPGSGKSVTLQGLWSWLCKERVNPSGLRHYPGADSTLIAFETKGGGVEGYLSHSALHNDKAILVDALDYRTPAIDPFDYGDLPMREQSERMVSALQYAFEDGAIMGRSAESLRAVYPAALAAEHYQIAYEDWMGDEETHRMFASEHITVHDYAHGLLMGKTPEAFDAIMATLSTLADRYKRDGDLEAYDEIIEAVDDMSPLMQMTPSARRSFTEAPRNKIDVLRRMNYYMRPDRPTTNFETVLRKHHAVVINVGSSGDDRVIDDEQSKLLSGLLVYNLRSAIQRVCMNWEDQGRSVSVLCDEFSMLAGSNDDVMMWMRDQGRAYGLRMHFATQFPAQLSHNMRENVFGYHTVATYTMGSNTPSEVVAKELSDDVTGEEIRNLAKYHLLMVTNVEDEIQPPVTVEVHNFNEDVML</sequence>
<organism evidence="2 3">
    <name type="scientific">Yaniella flava</name>
    <dbReference type="NCBI Taxonomy" id="287930"/>
    <lineage>
        <taxon>Bacteria</taxon>
        <taxon>Bacillati</taxon>
        <taxon>Actinomycetota</taxon>
        <taxon>Actinomycetes</taxon>
        <taxon>Micrococcales</taxon>
        <taxon>Micrococcaceae</taxon>
        <taxon>Yaniella</taxon>
    </lineage>
</organism>
<dbReference type="SUPFAM" id="SSF52540">
    <property type="entry name" value="P-loop containing nucleoside triphosphate hydrolases"/>
    <property type="match status" value="1"/>
</dbReference>
<dbReference type="InterPro" id="IPR027417">
    <property type="entry name" value="P-loop_NTPase"/>
</dbReference>
<evidence type="ECO:0000256" key="1">
    <source>
        <dbReference type="SAM" id="Phobius"/>
    </source>
</evidence>
<keyword evidence="1" id="KW-1133">Transmembrane helix</keyword>
<proteinExistence type="predicted"/>
<gene>
    <name evidence="2" type="ORF">GCM10009720_09470</name>
</gene>
<dbReference type="EMBL" id="BAAAMN010000014">
    <property type="protein sequence ID" value="GAA2031299.1"/>
    <property type="molecule type" value="Genomic_DNA"/>
</dbReference>
<accession>A0ABN2U7D5</accession>